<dbReference type="PRINTS" id="PR01279">
    <property type="entry name" value="CRFRECEPTOR"/>
</dbReference>
<evidence type="ECO:0000259" key="15">
    <source>
        <dbReference type="PROSITE" id="PS50261"/>
    </source>
</evidence>
<keyword evidence="5" id="KW-0732">Signal</keyword>
<dbReference type="InterPro" id="IPR050332">
    <property type="entry name" value="GPCR_2"/>
</dbReference>
<dbReference type="InterPro" id="IPR000832">
    <property type="entry name" value="GPCR_2_secretin-like"/>
</dbReference>
<evidence type="ECO:0000313" key="16">
    <source>
        <dbReference type="EMBL" id="RUS72066.1"/>
    </source>
</evidence>
<dbReference type="PANTHER" id="PTHR45620:SF15">
    <property type="entry name" value="DIURETIC HORMONE 44 RECEPTOR 1-RELATED"/>
    <property type="match status" value="1"/>
</dbReference>
<dbReference type="OrthoDB" id="6022368at2759"/>
<evidence type="ECO:0000256" key="5">
    <source>
        <dbReference type="ARBA" id="ARBA00022729"/>
    </source>
</evidence>
<evidence type="ECO:0000256" key="2">
    <source>
        <dbReference type="ARBA" id="ARBA00005314"/>
    </source>
</evidence>
<protein>
    <recommendedName>
        <fullName evidence="18">G-protein coupled receptors family 2 profile 2 domain-containing protein</fullName>
    </recommendedName>
</protein>
<feature type="domain" description="G-protein coupled receptors family 2 profile 1" evidence="14">
    <location>
        <begin position="40"/>
        <end position="116"/>
    </location>
</feature>
<dbReference type="InterPro" id="IPR017983">
    <property type="entry name" value="GPCR_2_secretin-like_CS"/>
</dbReference>
<evidence type="ECO:0000256" key="7">
    <source>
        <dbReference type="ARBA" id="ARBA00023040"/>
    </source>
</evidence>
<dbReference type="GO" id="GO:0007166">
    <property type="term" value="P:cell surface receptor signaling pathway"/>
    <property type="evidence" value="ECO:0007669"/>
    <property type="project" value="InterPro"/>
</dbReference>
<comment type="caution">
    <text evidence="16">The sequence shown here is derived from an EMBL/GenBank/DDBJ whole genome shotgun (WGS) entry which is preliminary data.</text>
</comment>
<organism evidence="16 17">
    <name type="scientific">Elysia chlorotica</name>
    <name type="common">Eastern emerald elysia</name>
    <name type="synonym">Sea slug</name>
    <dbReference type="NCBI Taxonomy" id="188477"/>
    <lineage>
        <taxon>Eukaryota</taxon>
        <taxon>Metazoa</taxon>
        <taxon>Spiralia</taxon>
        <taxon>Lophotrochozoa</taxon>
        <taxon>Mollusca</taxon>
        <taxon>Gastropoda</taxon>
        <taxon>Heterobranchia</taxon>
        <taxon>Euthyneura</taxon>
        <taxon>Panpulmonata</taxon>
        <taxon>Sacoglossa</taxon>
        <taxon>Placobranchoidea</taxon>
        <taxon>Plakobranchidae</taxon>
        <taxon>Elysia</taxon>
    </lineage>
</organism>
<dbReference type="Pfam" id="PF02793">
    <property type="entry name" value="HRM"/>
    <property type="match status" value="1"/>
</dbReference>
<name>A0A433SS56_ELYCH</name>
<evidence type="ECO:0000313" key="17">
    <source>
        <dbReference type="Proteomes" id="UP000271974"/>
    </source>
</evidence>
<reference evidence="16 17" key="1">
    <citation type="submission" date="2019-01" db="EMBL/GenBank/DDBJ databases">
        <title>A draft genome assembly of the solar-powered sea slug Elysia chlorotica.</title>
        <authorList>
            <person name="Cai H."/>
            <person name="Li Q."/>
            <person name="Fang X."/>
            <person name="Li J."/>
            <person name="Curtis N.E."/>
            <person name="Altenburger A."/>
            <person name="Shibata T."/>
            <person name="Feng M."/>
            <person name="Maeda T."/>
            <person name="Schwartz J.A."/>
            <person name="Shigenobu S."/>
            <person name="Lundholm N."/>
            <person name="Nishiyama T."/>
            <person name="Yang H."/>
            <person name="Hasebe M."/>
            <person name="Li S."/>
            <person name="Pierce S.K."/>
            <person name="Wang J."/>
        </authorList>
    </citation>
    <scope>NUCLEOTIDE SEQUENCE [LARGE SCALE GENOMIC DNA]</scope>
    <source>
        <strain evidence="16">EC2010</strain>
        <tissue evidence="16">Whole organism of an adult</tissue>
    </source>
</reference>
<dbReference type="Pfam" id="PF00002">
    <property type="entry name" value="7tm_2"/>
    <property type="match status" value="1"/>
</dbReference>
<evidence type="ECO:0000256" key="4">
    <source>
        <dbReference type="ARBA" id="ARBA00022692"/>
    </source>
</evidence>
<feature type="domain" description="G-protein coupled receptors family 2 profile 2" evidence="15">
    <location>
        <begin position="134"/>
        <end position="378"/>
    </location>
</feature>
<accession>A0A433SS56</accession>
<evidence type="ECO:0000256" key="6">
    <source>
        <dbReference type="ARBA" id="ARBA00022989"/>
    </source>
</evidence>
<feature type="transmembrane region" description="Helical" evidence="13">
    <location>
        <begin position="217"/>
        <end position="235"/>
    </location>
</feature>
<feature type="transmembrane region" description="Helical" evidence="13">
    <location>
        <begin position="358"/>
        <end position="377"/>
    </location>
</feature>
<dbReference type="PANTHER" id="PTHR45620">
    <property type="entry name" value="PDF RECEPTOR-LIKE PROTEIN-RELATED"/>
    <property type="match status" value="1"/>
</dbReference>
<keyword evidence="3" id="KW-1003">Cell membrane</keyword>
<keyword evidence="6 13" id="KW-1133">Transmembrane helix</keyword>
<evidence type="ECO:0000256" key="10">
    <source>
        <dbReference type="ARBA" id="ARBA00023170"/>
    </source>
</evidence>
<dbReference type="SUPFAM" id="SSF111418">
    <property type="entry name" value="Hormone receptor domain"/>
    <property type="match status" value="1"/>
</dbReference>
<dbReference type="InterPro" id="IPR001879">
    <property type="entry name" value="GPCR_2_extracellular_dom"/>
</dbReference>
<evidence type="ECO:0000256" key="9">
    <source>
        <dbReference type="ARBA" id="ARBA00023157"/>
    </source>
</evidence>
<feature type="transmembrane region" description="Helical" evidence="13">
    <location>
        <begin position="171"/>
        <end position="191"/>
    </location>
</feature>
<evidence type="ECO:0000256" key="11">
    <source>
        <dbReference type="ARBA" id="ARBA00023180"/>
    </source>
</evidence>
<dbReference type="SUPFAM" id="SSF81321">
    <property type="entry name" value="Family A G protein-coupled receptor-like"/>
    <property type="match status" value="1"/>
</dbReference>
<feature type="transmembrane region" description="Helical" evidence="13">
    <location>
        <begin position="136"/>
        <end position="159"/>
    </location>
</feature>
<dbReference type="InterPro" id="IPR017981">
    <property type="entry name" value="GPCR_2-like_7TM"/>
</dbReference>
<evidence type="ECO:0000256" key="3">
    <source>
        <dbReference type="ARBA" id="ARBA00022475"/>
    </source>
</evidence>
<dbReference type="PROSITE" id="PS00649">
    <property type="entry name" value="G_PROTEIN_RECEP_F2_1"/>
    <property type="match status" value="1"/>
</dbReference>
<keyword evidence="8 13" id="KW-0472">Membrane</keyword>
<keyword evidence="12" id="KW-0807">Transducer</keyword>
<dbReference type="Proteomes" id="UP000271974">
    <property type="component" value="Unassembled WGS sequence"/>
</dbReference>
<keyword evidence="7" id="KW-0297">G-protein coupled receptor</keyword>
<dbReference type="Gene3D" id="4.10.1240.10">
    <property type="entry name" value="GPCR, family 2, extracellular hormone receptor domain"/>
    <property type="match status" value="1"/>
</dbReference>
<dbReference type="PRINTS" id="PR00249">
    <property type="entry name" value="GPCRSECRETIN"/>
</dbReference>
<evidence type="ECO:0000256" key="1">
    <source>
        <dbReference type="ARBA" id="ARBA00004651"/>
    </source>
</evidence>
<dbReference type="GO" id="GO:0007188">
    <property type="term" value="P:adenylate cyclase-modulating G protein-coupled receptor signaling pathway"/>
    <property type="evidence" value="ECO:0007669"/>
    <property type="project" value="TreeGrafter"/>
</dbReference>
<evidence type="ECO:0008006" key="18">
    <source>
        <dbReference type="Google" id="ProtNLM"/>
    </source>
</evidence>
<dbReference type="GO" id="GO:0008528">
    <property type="term" value="F:G protein-coupled peptide receptor activity"/>
    <property type="evidence" value="ECO:0007669"/>
    <property type="project" value="TreeGrafter"/>
</dbReference>
<evidence type="ECO:0000256" key="8">
    <source>
        <dbReference type="ARBA" id="ARBA00023136"/>
    </source>
</evidence>
<evidence type="ECO:0000259" key="14">
    <source>
        <dbReference type="PROSITE" id="PS50227"/>
    </source>
</evidence>
<dbReference type="GO" id="GO:0017046">
    <property type="term" value="F:peptide hormone binding"/>
    <property type="evidence" value="ECO:0007669"/>
    <property type="project" value="TreeGrafter"/>
</dbReference>
<comment type="subcellular location">
    <subcellularLocation>
        <location evidence="1">Cell membrane</location>
        <topology evidence="1">Multi-pass membrane protein</topology>
    </subcellularLocation>
</comment>
<proteinExistence type="inferred from homology"/>
<sequence>MSTSSFCGTFQISPLVTRWLITLYNETLVFNPKGYKCGDKCDGNSDLHHVSENNVQYCDSDWDSFLCWIATPAGQELSQPCPPFSHVVIANANATRECQQNGTWRNTDYKACMHENFPPHILDSYTYSNQLAGVRIVYAIGYSLTILALIVALAIFGYFRSLRCLRNIIHCNLLCAFLLNSIAWLFLHSAVTKLLHAHPNLCSGMAIVVHHLHSIPFYWMFIEGLYLFTIIVWAFSAAKIRLWYYLLLGWGVPVIPTVVWAVVKLHYANKDCLLDDTDYDYIIYGPVLLLLALNVFFITAIIWVLVTKLRASNTLETRQSRKATKATVVLFPLLGVTYIFFLKTPIQSKGVHATFNYVNAILQSFQGLFVAIIYCFLNGEVRSLVRLKLSALQDSRTLSRYTRSSFFGSPRRSSCYAMATTTCNGGRNAPGPGGATVGTISTAISGSSTNLASLGEGSNRRGDRGEESTVMVVCGDAGDGWASSSYSNSNSNGNAEVKGKEGGKVMYLADGETEASEAMIENML</sequence>
<dbReference type="STRING" id="188477.A0A433SS56"/>
<evidence type="ECO:0000256" key="13">
    <source>
        <dbReference type="SAM" id="Phobius"/>
    </source>
</evidence>
<keyword evidence="4 13" id="KW-0812">Transmembrane</keyword>
<keyword evidence="11" id="KW-0325">Glycoprotein</keyword>
<keyword evidence="9" id="KW-1015">Disulfide bond</keyword>
<dbReference type="PROSITE" id="PS50227">
    <property type="entry name" value="G_PROTEIN_RECEP_F2_3"/>
    <property type="match status" value="1"/>
</dbReference>
<feature type="transmembrane region" description="Helical" evidence="13">
    <location>
        <begin position="327"/>
        <end position="346"/>
    </location>
</feature>
<dbReference type="EMBL" id="RQTK01001119">
    <property type="protein sequence ID" value="RUS72066.1"/>
    <property type="molecule type" value="Genomic_DNA"/>
</dbReference>
<keyword evidence="10" id="KW-0675">Receptor</keyword>
<dbReference type="PROSITE" id="PS50261">
    <property type="entry name" value="G_PROTEIN_RECEP_F2_4"/>
    <property type="match status" value="1"/>
</dbReference>
<evidence type="ECO:0000256" key="12">
    <source>
        <dbReference type="ARBA" id="ARBA00023224"/>
    </source>
</evidence>
<dbReference type="AlphaFoldDB" id="A0A433SS56"/>
<feature type="transmembrane region" description="Helical" evidence="13">
    <location>
        <begin position="242"/>
        <end position="263"/>
    </location>
</feature>
<dbReference type="PROSITE" id="PS00650">
    <property type="entry name" value="G_PROTEIN_RECEP_F2_2"/>
    <property type="match status" value="1"/>
</dbReference>
<dbReference type="InterPro" id="IPR036445">
    <property type="entry name" value="GPCR_2_extracell_dom_sf"/>
</dbReference>
<comment type="similarity">
    <text evidence="2">Belongs to the G-protein coupled receptor 2 family.</text>
</comment>
<dbReference type="Gene3D" id="1.20.1070.10">
    <property type="entry name" value="Rhodopsin 7-helix transmembrane proteins"/>
    <property type="match status" value="1"/>
</dbReference>
<dbReference type="SMART" id="SM00008">
    <property type="entry name" value="HormR"/>
    <property type="match status" value="1"/>
</dbReference>
<feature type="transmembrane region" description="Helical" evidence="13">
    <location>
        <begin position="283"/>
        <end position="306"/>
    </location>
</feature>
<dbReference type="InterPro" id="IPR003051">
    <property type="entry name" value="GPCR_2_CRF_rcpt"/>
</dbReference>
<gene>
    <name evidence="16" type="ORF">EGW08_020171</name>
</gene>
<dbReference type="GO" id="GO:0005886">
    <property type="term" value="C:plasma membrane"/>
    <property type="evidence" value="ECO:0007669"/>
    <property type="project" value="UniProtKB-SubCell"/>
</dbReference>
<keyword evidence="17" id="KW-1185">Reference proteome</keyword>